<feature type="region of interest" description="Disordered" evidence="1">
    <location>
        <begin position="1"/>
        <end position="97"/>
    </location>
</feature>
<gene>
    <name evidence="2" type="ORF">ORAREDHAP_LOCUS37058</name>
</gene>
<reference evidence="3" key="1">
    <citation type="journal article" date="2020" name="Genome Biol.">
        <title>Gamete binning: chromosome-level and haplotype-resolved genome assembly enabled by high-throughput single-cell sequencing of gamete genomes.</title>
        <authorList>
            <person name="Campoy J.A."/>
            <person name="Sun H."/>
            <person name="Goel M."/>
            <person name="Jiao W.-B."/>
            <person name="Folz-Donahue K."/>
            <person name="Wang N."/>
            <person name="Rubio M."/>
            <person name="Liu C."/>
            <person name="Kukat C."/>
            <person name="Ruiz D."/>
            <person name="Huettel B."/>
            <person name="Schneeberger K."/>
        </authorList>
    </citation>
    <scope>NUCLEOTIDE SEQUENCE [LARGE SCALE GENOMIC DNA]</scope>
    <source>
        <strain evidence="3">cv. Rojo Pasion</strain>
    </source>
</reference>
<accession>A0A6J5XRL7</accession>
<feature type="compositionally biased region" description="Basic and acidic residues" evidence="1">
    <location>
        <begin position="75"/>
        <end position="89"/>
    </location>
</feature>
<dbReference type="EMBL" id="CAEKKB010000006">
    <property type="protein sequence ID" value="CAB4313694.1"/>
    <property type="molecule type" value="Genomic_DNA"/>
</dbReference>
<evidence type="ECO:0000313" key="2">
    <source>
        <dbReference type="EMBL" id="CAB4313694.1"/>
    </source>
</evidence>
<dbReference type="AlphaFoldDB" id="A0A6J5XRL7"/>
<dbReference type="Proteomes" id="UP000507245">
    <property type="component" value="Unassembled WGS sequence"/>
</dbReference>
<evidence type="ECO:0000256" key="1">
    <source>
        <dbReference type="SAM" id="MobiDB-lite"/>
    </source>
</evidence>
<protein>
    <submittedName>
        <fullName evidence="2">Uncharacterized protein</fullName>
    </submittedName>
</protein>
<organism evidence="2 3">
    <name type="scientific">Prunus armeniaca</name>
    <name type="common">Apricot</name>
    <name type="synonym">Armeniaca vulgaris</name>
    <dbReference type="NCBI Taxonomy" id="36596"/>
    <lineage>
        <taxon>Eukaryota</taxon>
        <taxon>Viridiplantae</taxon>
        <taxon>Streptophyta</taxon>
        <taxon>Embryophyta</taxon>
        <taxon>Tracheophyta</taxon>
        <taxon>Spermatophyta</taxon>
        <taxon>Magnoliopsida</taxon>
        <taxon>eudicotyledons</taxon>
        <taxon>Gunneridae</taxon>
        <taxon>Pentapetalae</taxon>
        <taxon>rosids</taxon>
        <taxon>fabids</taxon>
        <taxon>Rosales</taxon>
        <taxon>Rosaceae</taxon>
        <taxon>Amygdaloideae</taxon>
        <taxon>Amygdaleae</taxon>
        <taxon>Prunus</taxon>
    </lineage>
</organism>
<sequence>MSSKQDVTSALWPSTNDHPGSSSQPPPQNDNGGSSQDVTSALWPSTNNHRGSLSQPPPQNDNGGRSSVQPMLRVFSEDRRRKLEKRKGTSEGLCSRS</sequence>
<evidence type="ECO:0000313" key="3">
    <source>
        <dbReference type="Proteomes" id="UP000507245"/>
    </source>
</evidence>
<name>A0A6J5XRL7_PRUAR</name>
<proteinExistence type="predicted"/>
<keyword evidence="3" id="KW-1185">Reference proteome</keyword>
<feature type="compositionally biased region" description="Polar residues" evidence="1">
    <location>
        <begin position="1"/>
        <end position="69"/>
    </location>
</feature>